<dbReference type="Proteomes" id="UP000292052">
    <property type="component" value="Unassembled WGS sequence"/>
</dbReference>
<gene>
    <name evidence="1" type="ORF">BDFB_013160</name>
</gene>
<comment type="caution">
    <text evidence="1">The sequence shown here is derived from an EMBL/GenBank/DDBJ whole genome shotgun (WGS) entry which is preliminary data.</text>
</comment>
<evidence type="ECO:0000313" key="1">
    <source>
        <dbReference type="EMBL" id="RZC35859.1"/>
    </source>
</evidence>
<dbReference type="AlphaFoldDB" id="A0A482VTU3"/>
<organism evidence="1 2">
    <name type="scientific">Asbolus verrucosus</name>
    <name type="common">Desert ironclad beetle</name>
    <dbReference type="NCBI Taxonomy" id="1661398"/>
    <lineage>
        <taxon>Eukaryota</taxon>
        <taxon>Metazoa</taxon>
        <taxon>Ecdysozoa</taxon>
        <taxon>Arthropoda</taxon>
        <taxon>Hexapoda</taxon>
        <taxon>Insecta</taxon>
        <taxon>Pterygota</taxon>
        <taxon>Neoptera</taxon>
        <taxon>Endopterygota</taxon>
        <taxon>Coleoptera</taxon>
        <taxon>Polyphaga</taxon>
        <taxon>Cucujiformia</taxon>
        <taxon>Tenebrionidae</taxon>
        <taxon>Pimeliinae</taxon>
        <taxon>Asbolus</taxon>
    </lineage>
</organism>
<accession>A0A482VTU3</accession>
<evidence type="ECO:0000313" key="2">
    <source>
        <dbReference type="Proteomes" id="UP000292052"/>
    </source>
</evidence>
<feature type="non-terminal residue" evidence="1">
    <location>
        <position position="1"/>
    </location>
</feature>
<sequence length="114" mass="12489">SFTYLIDSGGDVSILKKTIVGKLKLPIEPNTRALSGLVVSDSVMPANIDAIIGWDVMGLRHIRVTKGVYGLELYHDLSQPSQVLTMKNPSDLNKIQVSGLDEQSTIKLRQLLVD</sequence>
<reference evidence="1 2" key="1">
    <citation type="submission" date="2017-03" db="EMBL/GenBank/DDBJ databases">
        <title>Genome of the blue death feigning beetle - Asbolus verrucosus.</title>
        <authorList>
            <person name="Rider S.D."/>
        </authorList>
    </citation>
    <scope>NUCLEOTIDE SEQUENCE [LARGE SCALE GENOMIC DNA]</scope>
    <source>
        <strain evidence="1">Butters</strain>
        <tissue evidence="1">Head and leg muscle</tissue>
    </source>
</reference>
<protein>
    <submittedName>
        <fullName evidence="1">Uncharacterized protein</fullName>
    </submittedName>
</protein>
<proteinExistence type="predicted"/>
<feature type="non-terminal residue" evidence="1">
    <location>
        <position position="114"/>
    </location>
</feature>
<dbReference type="EMBL" id="QDEB01067242">
    <property type="protein sequence ID" value="RZC35859.1"/>
    <property type="molecule type" value="Genomic_DNA"/>
</dbReference>
<name>A0A482VTU3_ASBVE</name>
<keyword evidence="2" id="KW-1185">Reference proteome</keyword>